<dbReference type="InterPro" id="IPR011527">
    <property type="entry name" value="ABC1_TM_dom"/>
</dbReference>
<dbReference type="FunFam" id="1.20.1560.10:FF:000012">
    <property type="entry name" value="ATP binding cassette subfamily C member 5"/>
    <property type="match status" value="1"/>
</dbReference>
<keyword evidence="6 9" id="KW-1133">Transmembrane helix</keyword>
<keyword evidence="13" id="KW-1185">Reference proteome</keyword>
<evidence type="ECO:0000313" key="12">
    <source>
        <dbReference type="EMBL" id="KAK9506249.1"/>
    </source>
</evidence>
<protein>
    <submittedName>
        <fullName evidence="12">Uncharacterized protein</fullName>
    </submittedName>
</protein>
<dbReference type="CDD" id="cd18592">
    <property type="entry name" value="ABC_6TM_MRP5_8_9_D1"/>
    <property type="match status" value="1"/>
</dbReference>
<dbReference type="PANTHER" id="PTHR24223">
    <property type="entry name" value="ATP-BINDING CASSETTE SUB-FAMILY C"/>
    <property type="match status" value="1"/>
</dbReference>
<keyword evidence="7 9" id="KW-0472">Membrane</keyword>
<dbReference type="GO" id="GO:0016020">
    <property type="term" value="C:membrane"/>
    <property type="evidence" value="ECO:0007669"/>
    <property type="project" value="UniProtKB-SubCell"/>
</dbReference>
<dbReference type="InterPro" id="IPR036640">
    <property type="entry name" value="ABC1_TM_sf"/>
</dbReference>
<keyword evidence="5" id="KW-0067">ATP-binding</keyword>
<feature type="transmembrane region" description="Helical" evidence="9">
    <location>
        <begin position="1093"/>
        <end position="1115"/>
    </location>
</feature>
<dbReference type="InterPro" id="IPR003439">
    <property type="entry name" value="ABC_transporter-like_ATP-bd"/>
</dbReference>
<comment type="caution">
    <text evidence="12">The sequence shown here is derived from an EMBL/GenBank/DDBJ whole genome shotgun (WGS) entry which is preliminary data.</text>
</comment>
<dbReference type="Gene3D" id="3.40.50.300">
    <property type="entry name" value="P-loop containing nucleotide triphosphate hydrolases"/>
    <property type="match status" value="2"/>
</dbReference>
<dbReference type="Pfam" id="PF00664">
    <property type="entry name" value="ABC_membrane"/>
    <property type="match status" value="2"/>
</dbReference>
<feature type="transmembrane region" description="Helical" evidence="9">
    <location>
        <begin position="414"/>
        <end position="436"/>
    </location>
</feature>
<feature type="domain" description="ABC transmembrane type-1" evidence="11">
    <location>
        <begin position="816"/>
        <end position="1147"/>
    </location>
</feature>
<dbReference type="PROSITE" id="PS50893">
    <property type="entry name" value="ABC_TRANSPORTER_2"/>
    <property type="match status" value="2"/>
</dbReference>
<comment type="subcellular location">
    <subcellularLocation>
        <location evidence="1">Membrane</location>
        <topology evidence="1">Multi-pass membrane protein</topology>
    </subcellularLocation>
</comment>
<evidence type="ECO:0000256" key="6">
    <source>
        <dbReference type="ARBA" id="ARBA00022989"/>
    </source>
</evidence>
<dbReference type="CDD" id="cd03250">
    <property type="entry name" value="ABCC_MRP_domain1"/>
    <property type="match status" value="1"/>
</dbReference>
<dbReference type="PANTHER" id="PTHR24223:SF447">
    <property type="entry name" value="MULTIDRUG RESISTANCE-ASSOCIATED PROTEIN 5"/>
    <property type="match status" value="1"/>
</dbReference>
<feature type="transmembrane region" description="Helical" evidence="9">
    <location>
        <begin position="207"/>
        <end position="227"/>
    </location>
</feature>
<feature type="compositionally biased region" description="Acidic residues" evidence="8">
    <location>
        <begin position="1"/>
        <end position="14"/>
    </location>
</feature>
<dbReference type="GO" id="GO:0140359">
    <property type="term" value="F:ABC-type transporter activity"/>
    <property type="evidence" value="ECO:0007669"/>
    <property type="project" value="InterPro"/>
</dbReference>
<name>A0AAW1D8B1_9HEMI</name>
<feature type="region of interest" description="Disordered" evidence="8">
    <location>
        <begin position="1"/>
        <end position="22"/>
    </location>
</feature>
<feature type="region of interest" description="Disordered" evidence="8">
    <location>
        <begin position="745"/>
        <end position="765"/>
    </location>
</feature>
<evidence type="ECO:0000256" key="5">
    <source>
        <dbReference type="ARBA" id="ARBA00022840"/>
    </source>
</evidence>
<dbReference type="SUPFAM" id="SSF90123">
    <property type="entry name" value="ABC transporter transmembrane region"/>
    <property type="match status" value="2"/>
</dbReference>
<dbReference type="InterPro" id="IPR050173">
    <property type="entry name" value="ABC_transporter_C-like"/>
</dbReference>
<dbReference type="CDD" id="cd03244">
    <property type="entry name" value="ABCC_MRP_domain2"/>
    <property type="match status" value="1"/>
</dbReference>
<feature type="transmembrane region" description="Helical" evidence="9">
    <location>
        <begin position="999"/>
        <end position="1023"/>
    </location>
</feature>
<proteinExistence type="predicted"/>
<dbReference type="Pfam" id="PF00005">
    <property type="entry name" value="ABC_tran"/>
    <property type="match status" value="2"/>
</dbReference>
<sequence>MANTDKDDDEEENIDNVNEPLWEDIYYEEDADETYEDNLDGKGDGFSSRGWESNLQYIPGRGFSRYNAALKNLIPIRRNKGKENKLGLDEAGLWSFITLKWLTKFMNLAHRKGLKPEDIPKPSPYDTCEYNVQRLETLWQEEVARKGPQSASLGYVTWRFMRTRIIVSSVLLCFHIILGFLSIAFFMRYLIAFAESNDSSFWEGLKWALLLSGCELLKIVIYSSLWSSNYRTALRLRSACLFMLYRKLLRINSLQNKTVGEMVNMFANDGVRIFELVLFGPMIVGGPISMALGIGYVFWLLGPWPLLGISAMFLFYPIQYGMSRLAAYLKRKTFRITDARMNIISEMLNSMKFIKLYAWNKIFKNKILDVRKKELGLIRKIGYCQSLSSCMAMTAPIISAILTLLIHINTSENVLASQAFSIIVLYFNLLRSALIFTRDGFRSIHDFVIVLRRFKTVLLLNETSTFLSRPLDKSQAVCIAKGYFAHFILGSGSNSSDTNQKNGVKNRKEKILSLKEDKTEMLVKTSMQQTYQNILFDINFYAPRGSLVGICGPVGSGKTTLLHSILGQVRMTEGKLCREGTCALVSQQPWLMNATLKENILFGEKFNAKRYFAVLQCCALNEDIDLLPGADDTEIGERGINLSGGQKQRVALARAVYSNRDIYLLDDPLSAVDPQVGNHIFEKCILGALRNKTVLFVTHQTQFLRYCNDIVLMKEGRIMERGSHDDLMLKNGEYKIMIETCQSSNIKENPQNNNPSSAGRSNSDNIVADTSNISQATEIGKNLVTNEIIEQGSMKITTLISYIKASGGVIIFALPILVMFFNVGSSAFSSWWLAYWIKDGMGQAIVNINGTSMSDGNFTAETFSNNITSENITSITYDAESSNNSSEVVSNITAISVTKLSANPDFFWYQLVYGLTIVSIVITAFIRGYVFTQVTVNAAKNLHNYLLDKILKTKMVFFERTPVGRLQNLFCKDMDEVDSRLKASFETLIQGIWHASFSVLFICLAFPLFIIPLVVISFIFYLFNRTFRIGIRELKRLDNTTRSPVLSNITCTINGLSTIHAFGKEKAFLRKFTSSFDLNTTCFYLCQVANRWLALRVDSLAVFMMFITSLLIIFTRGSVPPALAGLAISYAATMSGILQFTVRMIVENEVRFLSVERMNTYLQLLEQEGGHGPKGIPEDGWPHTGTIRFNNVKLRYRPGLPLALNGVTFNIGPAEKIGIVGRTGAGKSSLLTALFRLVDLHEGTITIDGHDIASLNLEVLRSRMSIIPQDPVLFSGTIRSNLDPLGEHTDDEIWRALEKTRLKDRISMEDSKLETVVNFNADNLSTGERQLLCLSRALLKNSKILMLDEATASLDMNTEQIVHHTVFKELRQTTTLIIAHRLATVSSCDRILVIENGQVAEFDEPEVLLQNPDSFYYKMMSSKPSEN</sequence>
<feature type="transmembrane region" description="Helical" evidence="9">
    <location>
        <begin position="907"/>
        <end position="930"/>
    </location>
</feature>
<evidence type="ECO:0000259" key="11">
    <source>
        <dbReference type="PROSITE" id="PS50929"/>
    </source>
</evidence>
<feature type="transmembrane region" description="Helical" evidence="9">
    <location>
        <begin position="1121"/>
        <end position="1142"/>
    </location>
</feature>
<evidence type="ECO:0000256" key="4">
    <source>
        <dbReference type="ARBA" id="ARBA00022741"/>
    </source>
</evidence>
<gene>
    <name evidence="12" type="ORF">O3M35_008219</name>
</gene>
<dbReference type="InterPro" id="IPR027417">
    <property type="entry name" value="P-loop_NTPase"/>
</dbReference>
<feature type="domain" description="ABC transporter" evidence="10">
    <location>
        <begin position="1187"/>
        <end position="1421"/>
    </location>
</feature>
<feature type="transmembrane region" description="Helical" evidence="9">
    <location>
        <begin position="304"/>
        <end position="322"/>
    </location>
</feature>
<dbReference type="InterPro" id="IPR003593">
    <property type="entry name" value="AAA+_ATPase"/>
</dbReference>
<feature type="transmembrane region" description="Helical" evidence="9">
    <location>
        <begin position="165"/>
        <end position="187"/>
    </location>
</feature>
<dbReference type="PROSITE" id="PS50929">
    <property type="entry name" value="ABC_TM1F"/>
    <property type="match status" value="2"/>
</dbReference>
<dbReference type="GO" id="GO:0016887">
    <property type="term" value="F:ATP hydrolysis activity"/>
    <property type="evidence" value="ECO:0007669"/>
    <property type="project" value="InterPro"/>
</dbReference>
<dbReference type="Proteomes" id="UP001461498">
    <property type="component" value="Unassembled WGS sequence"/>
</dbReference>
<dbReference type="PROSITE" id="PS00211">
    <property type="entry name" value="ABC_TRANSPORTER_1"/>
    <property type="match status" value="1"/>
</dbReference>
<evidence type="ECO:0000259" key="10">
    <source>
        <dbReference type="PROSITE" id="PS50893"/>
    </source>
</evidence>
<feature type="domain" description="ABC transmembrane type-1" evidence="11">
    <location>
        <begin position="169"/>
        <end position="446"/>
    </location>
</feature>
<dbReference type="GO" id="GO:0005524">
    <property type="term" value="F:ATP binding"/>
    <property type="evidence" value="ECO:0007669"/>
    <property type="project" value="UniProtKB-KW"/>
</dbReference>
<keyword evidence="2" id="KW-0813">Transport</keyword>
<evidence type="ECO:0000256" key="1">
    <source>
        <dbReference type="ARBA" id="ARBA00004141"/>
    </source>
</evidence>
<feature type="transmembrane region" description="Helical" evidence="9">
    <location>
        <begin position="802"/>
        <end position="823"/>
    </location>
</feature>
<evidence type="ECO:0000313" key="13">
    <source>
        <dbReference type="Proteomes" id="UP001461498"/>
    </source>
</evidence>
<feature type="transmembrane region" description="Helical" evidence="9">
    <location>
        <begin position="276"/>
        <end position="298"/>
    </location>
</feature>
<evidence type="ECO:0000256" key="9">
    <source>
        <dbReference type="SAM" id="Phobius"/>
    </source>
</evidence>
<keyword evidence="4" id="KW-0547">Nucleotide-binding</keyword>
<keyword evidence="3 9" id="KW-0812">Transmembrane</keyword>
<feature type="domain" description="ABC transporter" evidence="10">
    <location>
        <begin position="517"/>
        <end position="740"/>
    </location>
</feature>
<evidence type="ECO:0000256" key="2">
    <source>
        <dbReference type="ARBA" id="ARBA00022448"/>
    </source>
</evidence>
<dbReference type="FunFam" id="3.40.50.300:FF:000630">
    <property type="entry name" value="ATP-binding cassette (ABC) transporter, putative"/>
    <property type="match status" value="1"/>
</dbReference>
<organism evidence="12 13">
    <name type="scientific">Rhynocoris fuscipes</name>
    <dbReference type="NCBI Taxonomy" id="488301"/>
    <lineage>
        <taxon>Eukaryota</taxon>
        <taxon>Metazoa</taxon>
        <taxon>Ecdysozoa</taxon>
        <taxon>Arthropoda</taxon>
        <taxon>Hexapoda</taxon>
        <taxon>Insecta</taxon>
        <taxon>Pterygota</taxon>
        <taxon>Neoptera</taxon>
        <taxon>Paraneoptera</taxon>
        <taxon>Hemiptera</taxon>
        <taxon>Heteroptera</taxon>
        <taxon>Panheteroptera</taxon>
        <taxon>Cimicomorpha</taxon>
        <taxon>Reduviidae</taxon>
        <taxon>Harpactorinae</taxon>
        <taxon>Harpactorini</taxon>
        <taxon>Rhynocoris</taxon>
    </lineage>
</organism>
<accession>A0AAW1D8B1</accession>
<dbReference type="SUPFAM" id="SSF52540">
    <property type="entry name" value="P-loop containing nucleoside triphosphate hydrolases"/>
    <property type="match status" value="2"/>
</dbReference>
<dbReference type="CDD" id="cd18599">
    <property type="entry name" value="ABC_6TM_MRP5_8_9_D2"/>
    <property type="match status" value="1"/>
</dbReference>
<evidence type="ECO:0000256" key="7">
    <source>
        <dbReference type="ARBA" id="ARBA00023136"/>
    </source>
</evidence>
<dbReference type="SMART" id="SM00382">
    <property type="entry name" value="AAA"/>
    <property type="match status" value="2"/>
</dbReference>
<dbReference type="Gene3D" id="1.20.1560.10">
    <property type="entry name" value="ABC transporter type 1, transmembrane domain"/>
    <property type="match status" value="2"/>
</dbReference>
<feature type="transmembrane region" description="Helical" evidence="9">
    <location>
        <begin position="381"/>
        <end position="408"/>
    </location>
</feature>
<reference evidence="12 13" key="1">
    <citation type="submission" date="2022-12" db="EMBL/GenBank/DDBJ databases">
        <title>Chromosome-level genome assembly of true bugs.</title>
        <authorList>
            <person name="Ma L."/>
            <person name="Li H."/>
        </authorList>
    </citation>
    <scope>NUCLEOTIDE SEQUENCE [LARGE SCALE GENOMIC DNA]</scope>
    <source>
        <strain evidence="12">Lab_2022b</strain>
    </source>
</reference>
<dbReference type="FunFam" id="3.40.50.300:FF:000997">
    <property type="entry name" value="Multidrug resistance-associated protein 1"/>
    <property type="match status" value="1"/>
</dbReference>
<dbReference type="InterPro" id="IPR017871">
    <property type="entry name" value="ABC_transporter-like_CS"/>
</dbReference>
<evidence type="ECO:0000256" key="8">
    <source>
        <dbReference type="SAM" id="MobiDB-lite"/>
    </source>
</evidence>
<dbReference type="EMBL" id="JAPXFL010000005">
    <property type="protein sequence ID" value="KAK9506249.1"/>
    <property type="molecule type" value="Genomic_DNA"/>
</dbReference>
<evidence type="ECO:0000256" key="3">
    <source>
        <dbReference type="ARBA" id="ARBA00022692"/>
    </source>
</evidence>